<keyword evidence="10" id="KW-1185">Reference proteome</keyword>
<evidence type="ECO:0000313" key="10">
    <source>
        <dbReference type="Proteomes" id="UP000054166"/>
    </source>
</evidence>
<organism evidence="9 10">
    <name type="scientific">Piloderma croceum (strain F 1598)</name>
    <dbReference type="NCBI Taxonomy" id="765440"/>
    <lineage>
        <taxon>Eukaryota</taxon>
        <taxon>Fungi</taxon>
        <taxon>Dikarya</taxon>
        <taxon>Basidiomycota</taxon>
        <taxon>Agaricomycotina</taxon>
        <taxon>Agaricomycetes</taxon>
        <taxon>Agaricomycetidae</taxon>
        <taxon>Atheliales</taxon>
        <taxon>Atheliaceae</taxon>
        <taxon>Piloderma</taxon>
    </lineage>
</organism>
<evidence type="ECO:0000259" key="8">
    <source>
        <dbReference type="Pfam" id="PF09811"/>
    </source>
</evidence>
<keyword evidence="7" id="KW-0539">Nucleus</keyword>
<dbReference type="PANTHER" id="PTHR18829:SF0">
    <property type="entry name" value="PROTEIN YAE1 HOMOLOG"/>
    <property type="match status" value="1"/>
</dbReference>
<evidence type="ECO:0000313" key="9">
    <source>
        <dbReference type="EMBL" id="KIM78529.1"/>
    </source>
</evidence>
<evidence type="ECO:0000256" key="1">
    <source>
        <dbReference type="ARBA" id="ARBA00004123"/>
    </source>
</evidence>
<comment type="subcellular location">
    <subcellularLocation>
        <location evidence="2">Cytoplasm</location>
    </subcellularLocation>
    <subcellularLocation>
        <location evidence="1">Nucleus</location>
    </subcellularLocation>
</comment>
<comment type="similarity">
    <text evidence="3">Belongs to the YAE1 family.</text>
</comment>
<reference evidence="9 10" key="1">
    <citation type="submission" date="2014-04" db="EMBL/GenBank/DDBJ databases">
        <authorList>
            <consortium name="DOE Joint Genome Institute"/>
            <person name="Kuo A."/>
            <person name="Tarkka M."/>
            <person name="Buscot F."/>
            <person name="Kohler A."/>
            <person name="Nagy L.G."/>
            <person name="Floudas D."/>
            <person name="Copeland A."/>
            <person name="Barry K.W."/>
            <person name="Cichocki N."/>
            <person name="Veneault-Fourrey C."/>
            <person name="LaButti K."/>
            <person name="Lindquist E.A."/>
            <person name="Lipzen A."/>
            <person name="Lundell T."/>
            <person name="Morin E."/>
            <person name="Murat C."/>
            <person name="Sun H."/>
            <person name="Tunlid A."/>
            <person name="Henrissat B."/>
            <person name="Grigoriev I.V."/>
            <person name="Hibbett D.S."/>
            <person name="Martin F."/>
            <person name="Nordberg H.P."/>
            <person name="Cantor M.N."/>
            <person name="Hua S.X."/>
        </authorList>
    </citation>
    <scope>NUCLEOTIDE SEQUENCE [LARGE SCALE GENOMIC DNA]</scope>
    <source>
        <strain evidence="9 10">F 1598</strain>
    </source>
</reference>
<dbReference type="EMBL" id="KN833016">
    <property type="protein sequence ID" value="KIM78529.1"/>
    <property type="molecule type" value="Genomic_DNA"/>
</dbReference>
<dbReference type="PANTHER" id="PTHR18829">
    <property type="entry name" value="PROTEIN YAE1 HOMOLOG"/>
    <property type="match status" value="1"/>
</dbReference>
<dbReference type="HOGENOM" id="CLU_091047_0_0_1"/>
<dbReference type="Pfam" id="PF09811">
    <property type="entry name" value="Yae1_N"/>
    <property type="match status" value="1"/>
</dbReference>
<feature type="domain" description="Essential protein Yae1 N-terminal" evidence="8">
    <location>
        <begin position="28"/>
        <end position="67"/>
    </location>
</feature>
<dbReference type="STRING" id="765440.A0A0C3FEU3"/>
<dbReference type="OrthoDB" id="20086at2759"/>
<reference evidence="10" key="2">
    <citation type="submission" date="2015-01" db="EMBL/GenBank/DDBJ databases">
        <title>Evolutionary Origins and Diversification of the Mycorrhizal Mutualists.</title>
        <authorList>
            <consortium name="DOE Joint Genome Institute"/>
            <consortium name="Mycorrhizal Genomics Consortium"/>
            <person name="Kohler A."/>
            <person name="Kuo A."/>
            <person name="Nagy L.G."/>
            <person name="Floudas D."/>
            <person name="Copeland A."/>
            <person name="Barry K.W."/>
            <person name="Cichocki N."/>
            <person name="Veneault-Fourrey C."/>
            <person name="LaButti K."/>
            <person name="Lindquist E.A."/>
            <person name="Lipzen A."/>
            <person name="Lundell T."/>
            <person name="Morin E."/>
            <person name="Murat C."/>
            <person name="Riley R."/>
            <person name="Ohm R."/>
            <person name="Sun H."/>
            <person name="Tunlid A."/>
            <person name="Henrissat B."/>
            <person name="Grigoriev I.V."/>
            <person name="Hibbett D.S."/>
            <person name="Martin F."/>
        </authorList>
    </citation>
    <scope>NUCLEOTIDE SEQUENCE [LARGE SCALE GENOMIC DNA]</scope>
    <source>
        <strain evidence="10">F 1598</strain>
    </source>
</reference>
<dbReference type="GO" id="GO:0005634">
    <property type="term" value="C:nucleus"/>
    <property type="evidence" value="ECO:0007669"/>
    <property type="project" value="UniProtKB-SubCell"/>
</dbReference>
<dbReference type="GO" id="GO:0005737">
    <property type="term" value="C:cytoplasm"/>
    <property type="evidence" value="ECO:0007669"/>
    <property type="project" value="UniProtKB-SubCell"/>
</dbReference>
<gene>
    <name evidence="9" type="ORF">PILCRDRAFT_98408</name>
</gene>
<dbReference type="AlphaFoldDB" id="A0A0C3FEU3"/>
<evidence type="ECO:0000256" key="2">
    <source>
        <dbReference type="ARBA" id="ARBA00004496"/>
    </source>
</evidence>
<protein>
    <recommendedName>
        <fullName evidence="5">Protein YAE1</fullName>
    </recommendedName>
    <alternativeName>
        <fullName evidence="4">Protein yae1</fullName>
    </alternativeName>
</protein>
<name>A0A0C3FEU3_PILCF</name>
<evidence type="ECO:0000256" key="4">
    <source>
        <dbReference type="ARBA" id="ARBA00017286"/>
    </source>
</evidence>
<evidence type="ECO:0000256" key="3">
    <source>
        <dbReference type="ARBA" id="ARBA00007096"/>
    </source>
</evidence>
<dbReference type="InParanoid" id="A0A0C3FEU3"/>
<evidence type="ECO:0000256" key="7">
    <source>
        <dbReference type="ARBA" id="ARBA00023242"/>
    </source>
</evidence>
<sequence>MDSPWDDDAGFSSEAEWTRISNEFTNTGYREGITAGKESALQEGFDDGFAHVGVPLGHELGILRGIASALYSFLSSTSPAQDPMVVEARDIASLLANIRFTDIAPRDLEAEEHARQHLEADDNTLDMNEEVEEKRRMEELEDIQARLVRLRNCATQVRKHNSTNQKFMEFICAVTD</sequence>
<accession>A0A0C3FEU3</accession>
<dbReference type="InterPro" id="IPR019191">
    <property type="entry name" value="Essential_protein_Yae1_N"/>
</dbReference>
<evidence type="ECO:0000256" key="5">
    <source>
        <dbReference type="ARBA" id="ARBA00018400"/>
    </source>
</evidence>
<dbReference type="InterPro" id="IPR038881">
    <property type="entry name" value="Yae1-like"/>
</dbReference>
<keyword evidence="6" id="KW-0963">Cytoplasm</keyword>
<proteinExistence type="inferred from homology"/>
<evidence type="ECO:0000256" key="6">
    <source>
        <dbReference type="ARBA" id="ARBA00022490"/>
    </source>
</evidence>
<dbReference type="Proteomes" id="UP000054166">
    <property type="component" value="Unassembled WGS sequence"/>
</dbReference>